<evidence type="ECO:0000256" key="5">
    <source>
        <dbReference type="ARBA" id="ARBA00022618"/>
    </source>
</evidence>
<keyword evidence="7" id="KW-0229">DNA integration</keyword>
<evidence type="ECO:0000256" key="7">
    <source>
        <dbReference type="ARBA" id="ARBA00022908"/>
    </source>
</evidence>
<dbReference type="NCBIfam" id="NF040815">
    <property type="entry name" value="recomb_XerA_Arch"/>
    <property type="match status" value="1"/>
</dbReference>
<dbReference type="GO" id="GO:0006310">
    <property type="term" value="P:DNA recombination"/>
    <property type="evidence" value="ECO:0007669"/>
    <property type="project" value="UniProtKB-KW"/>
</dbReference>
<dbReference type="GO" id="GO:0005737">
    <property type="term" value="C:cytoplasm"/>
    <property type="evidence" value="ECO:0007669"/>
    <property type="project" value="UniProtKB-SubCell"/>
</dbReference>
<dbReference type="SUPFAM" id="SSF56349">
    <property type="entry name" value="DNA breaking-rejoining enzymes"/>
    <property type="match status" value="1"/>
</dbReference>
<dbReference type="PROSITE" id="PS51898">
    <property type="entry name" value="TYR_RECOMBINASE"/>
    <property type="match status" value="1"/>
</dbReference>
<dbReference type="Proteomes" id="UP000473887">
    <property type="component" value="Unassembled WGS sequence"/>
</dbReference>
<keyword evidence="9" id="KW-0233">DNA recombination</keyword>
<keyword evidence="6" id="KW-0159">Chromosome partition</keyword>
<sequence>MYSSSSKEEVVIKLVGKLSLEFPDIDQLKVRSIAEEVLYKYSILPEETALVSSDIEEKLQIYLASKKLDGLSKKTLKNYEYNLLIFASHLRKPIVAINTMDLRMFLAVRCKSMKQSSVNGQISILKSFFGWLADEEYIPKNPAKKLKQTKEPKRLRHAMTEEEVELLRQASKTDREKALVEFLISTGCRLSEVVGVNKDDINWNEMSLNVIGKGDKERKVYFNIKTKIYLKKYLNRRKDNNEALFVTSRTSYARLGGRSIQREIKKIAERAGINKSIYPHLFRHSFATSKLNAGMPLPVIQHLMGHDNPATTQIYAELSEENIKHEYKKIS</sequence>
<evidence type="ECO:0000256" key="1">
    <source>
        <dbReference type="ARBA" id="ARBA00003283"/>
    </source>
</evidence>
<keyword evidence="5" id="KW-0132">Cell division</keyword>
<comment type="subcellular location">
    <subcellularLocation>
        <location evidence="2">Cytoplasm</location>
    </subcellularLocation>
</comment>
<dbReference type="GO" id="GO:0051301">
    <property type="term" value="P:cell division"/>
    <property type="evidence" value="ECO:0007669"/>
    <property type="project" value="UniProtKB-KW"/>
</dbReference>
<dbReference type="Gene3D" id="1.10.150.130">
    <property type="match status" value="1"/>
</dbReference>
<evidence type="ECO:0000256" key="8">
    <source>
        <dbReference type="ARBA" id="ARBA00023125"/>
    </source>
</evidence>
<evidence type="ECO:0000256" key="4">
    <source>
        <dbReference type="ARBA" id="ARBA00022490"/>
    </source>
</evidence>
<evidence type="ECO:0000259" key="13">
    <source>
        <dbReference type="PROSITE" id="PS51900"/>
    </source>
</evidence>
<accession>A0A846I9D9</accession>
<feature type="domain" description="Core-binding (CB)" evidence="13">
    <location>
        <begin position="53"/>
        <end position="133"/>
    </location>
</feature>
<keyword evidence="4" id="KW-0963">Cytoplasm</keyword>
<dbReference type="AlphaFoldDB" id="A0A846I9D9"/>
<dbReference type="Pfam" id="PF00589">
    <property type="entry name" value="Phage_integrase"/>
    <property type="match status" value="1"/>
</dbReference>
<dbReference type="Pfam" id="PF02899">
    <property type="entry name" value="Phage_int_SAM_1"/>
    <property type="match status" value="1"/>
</dbReference>
<proteinExistence type="inferred from homology"/>
<keyword evidence="8 11" id="KW-0238">DNA-binding</keyword>
<dbReference type="InterPro" id="IPR004107">
    <property type="entry name" value="Integrase_SAM-like_N"/>
</dbReference>
<name>A0A846I9D9_CLOBO</name>
<evidence type="ECO:0000259" key="12">
    <source>
        <dbReference type="PROSITE" id="PS51898"/>
    </source>
</evidence>
<gene>
    <name evidence="14" type="ORF">EXM69_16705</name>
</gene>
<reference evidence="14 15" key="1">
    <citation type="submission" date="2019-02" db="EMBL/GenBank/DDBJ databases">
        <title>Genome sequencing of Clostridium botulinum clinical isolates.</title>
        <authorList>
            <person name="Brunt J."/>
            <person name="Van Vliet A.H.M."/>
            <person name="Stringer S.C."/>
            <person name="Grant K.A."/>
            <person name="Carter A.C."/>
            <person name="Peck M.W."/>
        </authorList>
    </citation>
    <scope>NUCLEOTIDE SEQUENCE [LARGE SCALE GENOMIC DNA]</scope>
    <source>
        <strain evidence="14 15">H142660711</strain>
    </source>
</reference>
<dbReference type="InterPro" id="IPR010998">
    <property type="entry name" value="Integrase_recombinase_N"/>
</dbReference>
<comment type="function">
    <text evidence="1">Site-specific tyrosine recombinase, which acts by catalyzing the cutting and rejoining of the recombining DNA molecules.</text>
</comment>
<keyword evidence="10" id="KW-0131">Cell cycle</keyword>
<comment type="similarity">
    <text evidence="3">Belongs to the 'phage' integrase family.</text>
</comment>
<dbReference type="InterPro" id="IPR044068">
    <property type="entry name" value="CB"/>
</dbReference>
<feature type="domain" description="Tyr recombinase" evidence="12">
    <location>
        <begin position="154"/>
        <end position="328"/>
    </location>
</feature>
<dbReference type="InterPro" id="IPR013762">
    <property type="entry name" value="Integrase-like_cat_sf"/>
</dbReference>
<dbReference type="GO" id="GO:0007059">
    <property type="term" value="P:chromosome segregation"/>
    <property type="evidence" value="ECO:0007669"/>
    <property type="project" value="UniProtKB-KW"/>
</dbReference>
<organism evidence="14 15">
    <name type="scientific">Clostridium botulinum</name>
    <dbReference type="NCBI Taxonomy" id="1491"/>
    <lineage>
        <taxon>Bacteria</taxon>
        <taxon>Bacillati</taxon>
        <taxon>Bacillota</taxon>
        <taxon>Clostridia</taxon>
        <taxon>Eubacteriales</taxon>
        <taxon>Clostridiaceae</taxon>
        <taxon>Clostridium</taxon>
    </lineage>
</organism>
<evidence type="ECO:0000256" key="9">
    <source>
        <dbReference type="ARBA" id="ARBA00023172"/>
    </source>
</evidence>
<dbReference type="PANTHER" id="PTHR30349:SF77">
    <property type="entry name" value="TYROSINE RECOMBINASE XERC"/>
    <property type="match status" value="1"/>
</dbReference>
<dbReference type="InterPro" id="IPR002104">
    <property type="entry name" value="Integrase_catalytic"/>
</dbReference>
<dbReference type="PANTHER" id="PTHR30349">
    <property type="entry name" value="PHAGE INTEGRASE-RELATED"/>
    <property type="match status" value="1"/>
</dbReference>
<evidence type="ECO:0000256" key="11">
    <source>
        <dbReference type="PROSITE-ProRule" id="PRU01248"/>
    </source>
</evidence>
<dbReference type="EMBL" id="SGKC01000042">
    <property type="protein sequence ID" value="NEZ93536.1"/>
    <property type="molecule type" value="Genomic_DNA"/>
</dbReference>
<dbReference type="GO" id="GO:0015074">
    <property type="term" value="P:DNA integration"/>
    <property type="evidence" value="ECO:0007669"/>
    <property type="project" value="UniProtKB-KW"/>
</dbReference>
<dbReference type="GO" id="GO:0003677">
    <property type="term" value="F:DNA binding"/>
    <property type="evidence" value="ECO:0007669"/>
    <property type="project" value="UniProtKB-UniRule"/>
</dbReference>
<evidence type="ECO:0000313" key="14">
    <source>
        <dbReference type="EMBL" id="NEZ93536.1"/>
    </source>
</evidence>
<dbReference type="Gene3D" id="1.10.443.10">
    <property type="entry name" value="Intergrase catalytic core"/>
    <property type="match status" value="1"/>
</dbReference>
<evidence type="ECO:0000256" key="2">
    <source>
        <dbReference type="ARBA" id="ARBA00004496"/>
    </source>
</evidence>
<evidence type="ECO:0000313" key="15">
    <source>
        <dbReference type="Proteomes" id="UP000473887"/>
    </source>
</evidence>
<protein>
    <submittedName>
        <fullName evidence="14">Integrase</fullName>
    </submittedName>
</protein>
<evidence type="ECO:0000256" key="10">
    <source>
        <dbReference type="ARBA" id="ARBA00023306"/>
    </source>
</evidence>
<comment type="caution">
    <text evidence="14">The sequence shown here is derived from an EMBL/GenBank/DDBJ whole genome shotgun (WGS) entry which is preliminary data.</text>
</comment>
<evidence type="ECO:0000256" key="3">
    <source>
        <dbReference type="ARBA" id="ARBA00008857"/>
    </source>
</evidence>
<dbReference type="InterPro" id="IPR011010">
    <property type="entry name" value="DNA_brk_join_enz"/>
</dbReference>
<dbReference type="PROSITE" id="PS51900">
    <property type="entry name" value="CB"/>
    <property type="match status" value="1"/>
</dbReference>
<dbReference type="InterPro" id="IPR050090">
    <property type="entry name" value="Tyrosine_recombinase_XerCD"/>
</dbReference>
<evidence type="ECO:0000256" key="6">
    <source>
        <dbReference type="ARBA" id="ARBA00022829"/>
    </source>
</evidence>
<dbReference type="RefSeq" id="WP_039774205.1">
    <property type="nucleotide sequence ID" value="NZ_LFON01000035.1"/>
</dbReference>